<feature type="compositionally biased region" description="Acidic residues" evidence="2">
    <location>
        <begin position="28"/>
        <end position="37"/>
    </location>
</feature>
<dbReference type="SUPFAM" id="SSF55874">
    <property type="entry name" value="ATPase domain of HSP90 chaperone/DNA topoisomerase II/histidine kinase"/>
    <property type="match status" value="1"/>
</dbReference>
<gene>
    <name evidence="4" type="ORF">EVOR1521_LOCUS28810</name>
</gene>
<reference evidence="4" key="1">
    <citation type="submission" date="2023-08" db="EMBL/GenBank/DDBJ databases">
        <authorList>
            <person name="Chen Y."/>
            <person name="Shah S."/>
            <person name="Dougan E. K."/>
            <person name="Thang M."/>
            <person name="Chan C."/>
        </authorList>
    </citation>
    <scope>NUCLEOTIDE SEQUENCE</scope>
</reference>
<feature type="domain" description="Sacsin/Nov" evidence="3">
    <location>
        <begin position="507"/>
        <end position="612"/>
    </location>
</feature>
<feature type="compositionally biased region" description="Low complexity" evidence="2">
    <location>
        <begin position="1698"/>
        <end position="1707"/>
    </location>
</feature>
<dbReference type="EMBL" id="CAUJNA010003653">
    <property type="protein sequence ID" value="CAJ1406998.1"/>
    <property type="molecule type" value="Genomic_DNA"/>
</dbReference>
<feature type="compositionally biased region" description="Acidic residues" evidence="2">
    <location>
        <begin position="1724"/>
        <end position="1739"/>
    </location>
</feature>
<accession>A0AA36JIR8</accession>
<evidence type="ECO:0000256" key="1">
    <source>
        <dbReference type="SAM" id="Coils"/>
    </source>
</evidence>
<evidence type="ECO:0000256" key="2">
    <source>
        <dbReference type="SAM" id="MobiDB-lite"/>
    </source>
</evidence>
<name>A0AA36JIR8_9DINO</name>
<dbReference type="InterPro" id="IPR058210">
    <property type="entry name" value="SACS/Nov_dom"/>
</dbReference>
<dbReference type="PANTHER" id="PTHR32387">
    <property type="entry name" value="WU:FJ29H11"/>
    <property type="match status" value="1"/>
</dbReference>
<feature type="region of interest" description="Disordered" evidence="2">
    <location>
        <begin position="1"/>
        <end position="47"/>
    </location>
</feature>
<organism evidence="4 5">
    <name type="scientific">Effrenium voratum</name>
    <dbReference type="NCBI Taxonomy" id="2562239"/>
    <lineage>
        <taxon>Eukaryota</taxon>
        <taxon>Sar</taxon>
        <taxon>Alveolata</taxon>
        <taxon>Dinophyceae</taxon>
        <taxon>Suessiales</taxon>
        <taxon>Symbiodiniaceae</taxon>
        <taxon>Effrenium</taxon>
    </lineage>
</organism>
<evidence type="ECO:0000313" key="4">
    <source>
        <dbReference type="EMBL" id="CAJ1406998.1"/>
    </source>
</evidence>
<proteinExistence type="predicted"/>
<keyword evidence="5" id="KW-1185">Reference proteome</keyword>
<comment type="caution">
    <text evidence="4">The sequence shown here is derived from an EMBL/GenBank/DDBJ whole genome shotgun (WGS) entry which is preliminary data.</text>
</comment>
<dbReference type="Pfam" id="PF25794">
    <property type="entry name" value="SACS"/>
    <property type="match status" value="1"/>
</dbReference>
<dbReference type="InterPro" id="IPR052957">
    <property type="entry name" value="Auxin_embryo_med"/>
</dbReference>
<dbReference type="Gene3D" id="3.30.565.10">
    <property type="entry name" value="Histidine kinase-like ATPase, C-terminal domain"/>
    <property type="match status" value="1"/>
</dbReference>
<protein>
    <recommendedName>
        <fullName evidence="3">Sacsin/Nov domain-containing protein</fullName>
    </recommendedName>
</protein>
<keyword evidence="1" id="KW-0175">Coiled coil</keyword>
<feature type="region of interest" description="Disordered" evidence="2">
    <location>
        <begin position="1691"/>
        <end position="1783"/>
    </location>
</feature>
<dbReference type="PANTHER" id="PTHR32387:SF0">
    <property type="entry name" value="PROTEIN NO VEIN"/>
    <property type="match status" value="1"/>
</dbReference>
<feature type="region of interest" description="Disordered" evidence="2">
    <location>
        <begin position="1254"/>
        <end position="1286"/>
    </location>
</feature>
<sequence length="1985" mass="214864">MDRPGWERMFAQPGVPAPDASSTSSASEDQEEGEEEVPERYEGDMFGSDDEYKGWLDQIPSPTMPQAFGGRTSVASPFSAGPPRNCLGFWERNHQATLRKMAIDCAKSGYVHKLAQMFREHDPAVFLLPPKEDVGPHPSLHTAVQASGCAAAIDLVEEAFSALLFKQLRAITNGQVDVEENNVQQILQAGANLSRPHGSDGLLPLQELCSLSMQGELQLRPLVARRVAQAAAQLVQAAPLALILAWGDQDPKLPLEAAALNRDFGEELVPVLSAAVGRLLLQRPALCAAPLLRKAQEAALARCPESLAVQQLASLICSAAPCLDGVSAATAATRKRAIWEPNCAFESWSQREKRLRILEPLIAEVGKADVRVERAEAMAKLGEMEQLLELKRRQHGEQIAQLQLQLDKAQRAAEEASARARVAQMAAAQAAGGTTGDSFGGAGDSFGGLGGEAAQAAGDSPGELLRNIRQQRGLDLDYDSVPAKVRQSALALQRSVGAAVERLAVDLYASRGHFLLELIQNADDNRYRADVEPQISMHLNHGQDRSLFFAAVNNELGMTSKDVEALCDINRSTKPSQEGKIGKKGVGWKAVFAVSDQPTVLSGAFRFCFDVRHRGRLGYVTPDELSLADVQKLPSLLQEASANTAQAATVLYLPLRGGPPTEDGSSRSSGTGDRGLEAAALIRSSVQRLLACPTWLLFLRQLRRVAWQDATGHSDSRFQNVSVERRGDSLLIRSHSEGATQLLEEINYFVHRKKADVPKELLPAGVDEKRQEEVVIAFRKEMEVKEKSEADPVFCFLPVRAVGFRFSLQAPWALTSNREDFHLEDPRNVWLRAVAAEALAEAITASRRSNVLSLLDARQVLEPFWRRLLEDAVKSLGDAPVVPVVGENQLYRPSEVLVPPQALVRCPGAMRFLQSLAPGLWPLATGKRLASVEAGEGTEVAEENARRLLSLKAEPLTGRKMKLLVNCASRELQQSCRAARASNLLSQLLELLNALLQAASQPEGEIPAFFKAKEGEGPERLVDLVAELQQIKVIPLDMGHTQEPVMTSLAEGDVFLPSPGAGSWCPGLDKATASALLPHKGIRVFDAQAWRMLPTSSQGLLRQLGIREATLMEAAATVVRVHALQLDESARLAEFSSSFAKPGSEAAAEAEAELQVMWAGLEAVRSARESCLTSSGMPVAQAESKLNPAECCAPIFGPEKSPLQLGAAALGSVLWLATRSVEGSLLLRRAPALSRPSFLGVAVESPDLAANEEDIQEQVPGESPGLRPAPSKPPVAMPAPSSTSAQDSFENALRWEAFLADLTTVQPAYGTIPLGPVAERLVCRQFWEGLAKSADLRRHACRLFRENESWLPDLEVPVPAGQPGPGPRISSYFRRGDFEPVVGEAGLPYIDAPDVCKPLLEMLRIRCTADFESLAVALSCWVAKEPPPMCAPKGLMHALLSRAISERDEDPERRVSNMCTLMNLKSKIFLPGKGPIEAHQAIWSAGDSDFVRRACDLADAPVLQDIYGEALKCWFCDFLNVRTSPGVFQLLQVLRRLVPAQAGGTPPSSSKPTLSFLRQLYAELFFQLQEGLRASEVLEQKRRRLSVSATEGDSLPAHVARIFKDSRFIILPQARGRPWKFLTSGTAYWCVDPALADLPCSKFALSNFYDVKVRPSGSDEGAQAEADLKAFFVEVLGITDCLTHEELAQRFSQERSRPAAAPNAASRTVQRREARASQDAGSSGEDDSDDSGSDSEDDGALGAQDLLGEDGLLSILPPDSARAGGRQEGSGRRTERTGVASSDVDDASLRSLLSRCCQRTRAAQAGEAMYTGASSGQKTAGTAEVGLRRVLWSQEDVSLYACGPSDFLASPQALQEVGLALAKRQASVPKGSLLASEGLARRAADFAEAVLRPLARFFQVPLNSLAVAVGPSIGRGRNVHGLICFSLPDGDQRSNLCLWFCEMCRLLASNAAGEDFSMGEVASALTAQHMKQFLQFQATARRRRR</sequence>
<evidence type="ECO:0000313" key="5">
    <source>
        <dbReference type="Proteomes" id="UP001178507"/>
    </source>
</evidence>
<feature type="coiled-coil region" evidence="1">
    <location>
        <begin position="374"/>
        <end position="426"/>
    </location>
</feature>
<dbReference type="NCBIfam" id="NF047352">
    <property type="entry name" value="P_loop_sacsin"/>
    <property type="match status" value="1"/>
</dbReference>
<dbReference type="InterPro" id="IPR036890">
    <property type="entry name" value="HATPase_C_sf"/>
</dbReference>
<dbReference type="Proteomes" id="UP001178507">
    <property type="component" value="Unassembled WGS sequence"/>
</dbReference>
<evidence type="ECO:0000259" key="3">
    <source>
        <dbReference type="Pfam" id="PF25794"/>
    </source>
</evidence>